<dbReference type="Proteomes" id="UP001372834">
    <property type="component" value="Unassembled WGS sequence"/>
</dbReference>
<evidence type="ECO:0000313" key="2">
    <source>
        <dbReference type="EMBL" id="KAK6628540.1"/>
    </source>
</evidence>
<feature type="compositionally biased region" description="Basic and acidic residues" evidence="1">
    <location>
        <begin position="1"/>
        <end position="18"/>
    </location>
</feature>
<comment type="caution">
    <text evidence="2">The sequence shown here is derived from an EMBL/GenBank/DDBJ whole genome shotgun (WGS) entry which is preliminary data.</text>
</comment>
<feature type="compositionally biased region" description="Low complexity" evidence="1">
    <location>
        <begin position="52"/>
        <end position="63"/>
    </location>
</feature>
<feature type="region of interest" description="Disordered" evidence="1">
    <location>
        <begin position="1"/>
        <end position="20"/>
    </location>
</feature>
<dbReference type="EMBL" id="JAWJWE010000036">
    <property type="protein sequence ID" value="KAK6628540.1"/>
    <property type="molecule type" value="Genomic_DNA"/>
</dbReference>
<protein>
    <submittedName>
        <fullName evidence="2">Uncharacterized protein</fullName>
    </submittedName>
</protein>
<feature type="compositionally biased region" description="Basic and acidic residues" evidence="1">
    <location>
        <begin position="33"/>
        <end position="42"/>
    </location>
</feature>
<feature type="region of interest" description="Disordered" evidence="1">
    <location>
        <begin position="29"/>
        <end position="74"/>
    </location>
</feature>
<organism evidence="2 3">
    <name type="scientific">Polyplax serrata</name>
    <name type="common">Common mouse louse</name>
    <dbReference type="NCBI Taxonomy" id="468196"/>
    <lineage>
        <taxon>Eukaryota</taxon>
        <taxon>Metazoa</taxon>
        <taxon>Ecdysozoa</taxon>
        <taxon>Arthropoda</taxon>
        <taxon>Hexapoda</taxon>
        <taxon>Insecta</taxon>
        <taxon>Pterygota</taxon>
        <taxon>Neoptera</taxon>
        <taxon>Paraneoptera</taxon>
        <taxon>Psocodea</taxon>
        <taxon>Troctomorpha</taxon>
        <taxon>Phthiraptera</taxon>
        <taxon>Anoplura</taxon>
        <taxon>Polyplacidae</taxon>
        <taxon>Polyplax</taxon>
    </lineage>
</organism>
<name>A0AAN8P262_POLSC</name>
<accession>A0AAN8P262</accession>
<gene>
    <name evidence="2" type="ORF">RUM43_002355</name>
</gene>
<proteinExistence type="predicted"/>
<reference evidence="2 3" key="1">
    <citation type="submission" date="2023-10" db="EMBL/GenBank/DDBJ databases">
        <title>Genomes of two closely related lineages of the louse Polyplax serrata with different host specificities.</title>
        <authorList>
            <person name="Martinu J."/>
            <person name="Tarabai H."/>
            <person name="Stefka J."/>
            <person name="Hypsa V."/>
        </authorList>
    </citation>
    <scope>NUCLEOTIDE SEQUENCE [LARGE SCALE GENOMIC DNA]</scope>
    <source>
        <strain evidence="2">HR10_N</strain>
    </source>
</reference>
<evidence type="ECO:0000313" key="3">
    <source>
        <dbReference type="Proteomes" id="UP001372834"/>
    </source>
</evidence>
<dbReference type="AlphaFoldDB" id="A0AAN8P262"/>
<evidence type="ECO:0000256" key="1">
    <source>
        <dbReference type="SAM" id="MobiDB-lite"/>
    </source>
</evidence>
<sequence>MERFESNREKKKGPERGCTRMNLNTYKKKNKYNRKEENRELVEGAGGKRQAGRQAGKQASRQAVRNPLTRRCNI</sequence>